<dbReference type="Gramene" id="PRQ26946">
    <property type="protein sequence ID" value="PRQ26946"/>
    <property type="gene ID" value="RchiOBHm_Chr6g0300081"/>
</dbReference>
<dbReference type="PANTHER" id="PTHR47947:SF19">
    <property type="entry name" value="CYTOCHROME P450 82C3-RELATED"/>
    <property type="match status" value="1"/>
</dbReference>
<evidence type="ECO:0000313" key="7">
    <source>
        <dbReference type="Proteomes" id="UP000238479"/>
    </source>
</evidence>
<dbReference type="PANTHER" id="PTHR47947">
    <property type="entry name" value="CYTOCHROME P450 82C3-RELATED"/>
    <property type="match status" value="1"/>
</dbReference>
<dbReference type="Gene3D" id="1.10.630.10">
    <property type="entry name" value="Cytochrome P450"/>
    <property type="match status" value="1"/>
</dbReference>
<reference evidence="6 7" key="1">
    <citation type="journal article" date="2018" name="Nat. Genet.">
        <title>The Rosa genome provides new insights in the design of modern roses.</title>
        <authorList>
            <person name="Bendahmane M."/>
        </authorList>
    </citation>
    <scope>NUCLEOTIDE SEQUENCE [LARGE SCALE GENOMIC DNA]</scope>
    <source>
        <strain evidence="7">cv. Old Blush</strain>
    </source>
</reference>
<dbReference type="InterPro" id="IPR036396">
    <property type="entry name" value="Cyt_P450_sf"/>
</dbReference>
<dbReference type="GO" id="GO:0005506">
    <property type="term" value="F:iron ion binding"/>
    <property type="evidence" value="ECO:0007669"/>
    <property type="project" value="InterPro"/>
</dbReference>
<evidence type="ECO:0000256" key="3">
    <source>
        <dbReference type="ARBA" id="ARBA00023002"/>
    </source>
</evidence>
<organism evidence="6 7">
    <name type="scientific">Rosa chinensis</name>
    <name type="common">China rose</name>
    <dbReference type="NCBI Taxonomy" id="74649"/>
    <lineage>
        <taxon>Eukaryota</taxon>
        <taxon>Viridiplantae</taxon>
        <taxon>Streptophyta</taxon>
        <taxon>Embryophyta</taxon>
        <taxon>Tracheophyta</taxon>
        <taxon>Spermatophyta</taxon>
        <taxon>Magnoliopsida</taxon>
        <taxon>eudicotyledons</taxon>
        <taxon>Gunneridae</taxon>
        <taxon>Pentapetalae</taxon>
        <taxon>rosids</taxon>
        <taxon>fabids</taxon>
        <taxon>Rosales</taxon>
        <taxon>Rosaceae</taxon>
        <taxon>Rosoideae</taxon>
        <taxon>Rosoideae incertae sedis</taxon>
        <taxon>Rosa</taxon>
    </lineage>
</organism>
<dbReference type="AlphaFoldDB" id="A0A2P6PYF9"/>
<evidence type="ECO:0000313" key="6">
    <source>
        <dbReference type="EMBL" id="PRQ26946.1"/>
    </source>
</evidence>
<accession>A0A2P6PYF9</accession>
<dbReference type="Pfam" id="PF00067">
    <property type="entry name" value="p450"/>
    <property type="match status" value="1"/>
</dbReference>
<dbReference type="EMBL" id="PDCK01000044">
    <property type="protein sequence ID" value="PRQ26946.1"/>
    <property type="molecule type" value="Genomic_DNA"/>
</dbReference>
<keyword evidence="4" id="KW-0408">Iron</keyword>
<comment type="caution">
    <text evidence="6">The sequence shown here is derived from an EMBL/GenBank/DDBJ whole genome shotgun (WGS) entry which is preliminary data.</text>
</comment>
<keyword evidence="3" id="KW-0560">Oxidoreductase</keyword>
<evidence type="ECO:0000256" key="2">
    <source>
        <dbReference type="ARBA" id="ARBA00022723"/>
    </source>
</evidence>
<evidence type="ECO:0000256" key="1">
    <source>
        <dbReference type="ARBA" id="ARBA00022617"/>
    </source>
</evidence>
<proteinExistence type="predicted"/>
<sequence>MCEVVPGLRNHHTCGGVLRMCINITLTLKKYNFACGGKTLIWRSAAACDEEVRRCQKAINQFFHLTGIFVVSDAVPFLLWLELQGHEKAMKKTTKDLDQILGGRLEEHRQRRLKSNCDKVKAKGVEEARRTSLLSCCLFSNKESSPTFSMTAYVYLSVILGGSDMKSSTLMWAISVMPRTINFLLVLPLLTKE</sequence>
<keyword evidence="7" id="KW-1185">Reference proteome</keyword>
<evidence type="ECO:0000256" key="4">
    <source>
        <dbReference type="ARBA" id="ARBA00023004"/>
    </source>
</evidence>
<dbReference type="GO" id="GO:0016705">
    <property type="term" value="F:oxidoreductase activity, acting on paired donors, with incorporation or reduction of molecular oxygen"/>
    <property type="evidence" value="ECO:0007669"/>
    <property type="project" value="InterPro"/>
</dbReference>
<dbReference type="GO" id="GO:0020037">
    <property type="term" value="F:heme binding"/>
    <property type="evidence" value="ECO:0007669"/>
    <property type="project" value="InterPro"/>
</dbReference>
<dbReference type="STRING" id="74649.A0A2P6PYF9"/>
<protein>
    <submittedName>
        <fullName evidence="6">Putative cytochrome P450</fullName>
    </submittedName>
</protein>
<name>A0A2P6PYF9_ROSCH</name>
<keyword evidence="5" id="KW-0503">Monooxygenase</keyword>
<dbReference type="InterPro" id="IPR001128">
    <property type="entry name" value="Cyt_P450"/>
</dbReference>
<dbReference type="InterPro" id="IPR050651">
    <property type="entry name" value="Plant_Cytochrome_P450_Monoox"/>
</dbReference>
<keyword evidence="1" id="KW-0349">Heme</keyword>
<dbReference type="Proteomes" id="UP000238479">
    <property type="component" value="Chromosome 6"/>
</dbReference>
<gene>
    <name evidence="6" type="ORF">RchiOBHm_Chr6g0300081</name>
</gene>
<evidence type="ECO:0000256" key="5">
    <source>
        <dbReference type="ARBA" id="ARBA00023033"/>
    </source>
</evidence>
<keyword evidence="2" id="KW-0479">Metal-binding</keyword>
<dbReference type="GO" id="GO:0004497">
    <property type="term" value="F:monooxygenase activity"/>
    <property type="evidence" value="ECO:0007669"/>
    <property type="project" value="UniProtKB-KW"/>
</dbReference>
<dbReference type="SUPFAM" id="SSF48264">
    <property type="entry name" value="Cytochrome P450"/>
    <property type="match status" value="1"/>
</dbReference>